<accession>A0AAD5RHT8</accession>
<dbReference type="AlphaFoldDB" id="A0AAD5RHT8"/>
<name>A0AAD5RHT8_9PEZI</name>
<sequence length="134" mass="15008">MSEDIATFLILCIFSKLNIYTYVPVGPHRRRKRTSAEDSNATLVFQSGTTAHNPGVALGAHEMTCYRKARRKMLRDKAEEVKKSMIQVEGSCWGSLLKPDWLASRSRRMETVGSDYEADLSTIQDGGTHGEQRG</sequence>
<gene>
    <name evidence="2" type="ORF">MKZ38_007539</name>
</gene>
<protein>
    <submittedName>
        <fullName evidence="2">Uncharacterized protein</fullName>
    </submittedName>
</protein>
<evidence type="ECO:0000256" key="1">
    <source>
        <dbReference type="SAM" id="Phobius"/>
    </source>
</evidence>
<organism evidence="2 3">
    <name type="scientific">Zalerion maritima</name>
    <dbReference type="NCBI Taxonomy" id="339359"/>
    <lineage>
        <taxon>Eukaryota</taxon>
        <taxon>Fungi</taxon>
        <taxon>Dikarya</taxon>
        <taxon>Ascomycota</taxon>
        <taxon>Pezizomycotina</taxon>
        <taxon>Sordariomycetes</taxon>
        <taxon>Lulworthiomycetidae</taxon>
        <taxon>Lulworthiales</taxon>
        <taxon>Lulworthiaceae</taxon>
        <taxon>Zalerion</taxon>
    </lineage>
</organism>
<dbReference type="EMBL" id="JAKWBI020000496">
    <property type="protein sequence ID" value="KAJ2894436.1"/>
    <property type="molecule type" value="Genomic_DNA"/>
</dbReference>
<keyword evidence="1" id="KW-0472">Membrane</keyword>
<evidence type="ECO:0000313" key="2">
    <source>
        <dbReference type="EMBL" id="KAJ2894436.1"/>
    </source>
</evidence>
<evidence type="ECO:0000313" key="3">
    <source>
        <dbReference type="Proteomes" id="UP001201980"/>
    </source>
</evidence>
<keyword evidence="1" id="KW-1133">Transmembrane helix</keyword>
<dbReference type="Proteomes" id="UP001201980">
    <property type="component" value="Unassembled WGS sequence"/>
</dbReference>
<proteinExistence type="predicted"/>
<keyword evidence="3" id="KW-1185">Reference proteome</keyword>
<reference evidence="2" key="1">
    <citation type="submission" date="2022-07" db="EMBL/GenBank/DDBJ databases">
        <title>Draft genome sequence of Zalerion maritima ATCC 34329, a (micro)plastics degrading marine fungus.</title>
        <authorList>
            <person name="Paco A."/>
            <person name="Goncalves M.F.M."/>
            <person name="Rocha-Santos T.A.P."/>
            <person name="Alves A."/>
        </authorList>
    </citation>
    <scope>NUCLEOTIDE SEQUENCE</scope>
    <source>
        <strain evidence="2">ATCC 34329</strain>
    </source>
</reference>
<keyword evidence="1" id="KW-0812">Transmembrane</keyword>
<comment type="caution">
    <text evidence="2">The sequence shown here is derived from an EMBL/GenBank/DDBJ whole genome shotgun (WGS) entry which is preliminary data.</text>
</comment>
<feature type="transmembrane region" description="Helical" evidence="1">
    <location>
        <begin position="6"/>
        <end position="23"/>
    </location>
</feature>